<feature type="region of interest" description="Disordered" evidence="1">
    <location>
        <begin position="121"/>
        <end position="152"/>
    </location>
</feature>
<evidence type="ECO:0000313" key="4">
    <source>
        <dbReference type="EMBL" id="KAG2917818.1"/>
    </source>
</evidence>
<evidence type="ECO:0000313" key="3">
    <source>
        <dbReference type="EMBL" id="KAG2895491.1"/>
    </source>
</evidence>
<accession>A0A8T0YSS8</accession>
<sequence>MIKLRSLNQAAKLGLKTSLRPVIRQETRWSSTFMMLDRYFKLLEFVKDDANLEDALPTRAENPPLKALHAKLTNVESYLGERADIVNAADFEAVCVKIQEGRAHQLSCAQKAAVSQLAAREAPDTGAASDGAQAEAKQRKTTGSSGDEEEYFVERLKSARKAVRGKTS</sequence>
<gene>
    <name evidence="2" type="ORF">PC113_g16441</name>
    <name evidence="3" type="ORF">PC115_g17807</name>
    <name evidence="4" type="ORF">PC117_g17286</name>
</gene>
<dbReference type="EMBL" id="RCMK01000645">
    <property type="protein sequence ID" value="KAG2917818.1"/>
    <property type="molecule type" value="Genomic_DNA"/>
</dbReference>
<dbReference type="EMBL" id="RCMG01000652">
    <property type="protein sequence ID" value="KAG2850826.1"/>
    <property type="molecule type" value="Genomic_DNA"/>
</dbReference>
<evidence type="ECO:0000256" key="1">
    <source>
        <dbReference type="SAM" id="MobiDB-lite"/>
    </source>
</evidence>
<dbReference type="EMBL" id="RCMI01000873">
    <property type="protein sequence ID" value="KAG2895491.1"/>
    <property type="molecule type" value="Genomic_DNA"/>
</dbReference>
<comment type="caution">
    <text evidence="2">The sequence shown here is derived from an EMBL/GenBank/DDBJ whole genome shotgun (WGS) entry which is preliminary data.</text>
</comment>
<evidence type="ECO:0000313" key="2">
    <source>
        <dbReference type="EMBL" id="KAG2850826.1"/>
    </source>
</evidence>
<dbReference type="PANTHER" id="PTHR40866:SF1">
    <property type="entry name" value="BED-TYPE DOMAIN-CONTAINING PROTEIN"/>
    <property type="match status" value="1"/>
</dbReference>
<dbReference type="Proteomes" id="UP000735874">
    <property type="component" value="Unassembled WGS sequence"/>
</dbReference>
<organism evidence="2 5">
    <name type="scientific">Phytophthora cactorum</name>
    <dbReference type="NCBI Taxonomy" id="29920"/>
    <lineage>
        <taxon>Eukaryota</taxon>
        <taxon>Sar</taxon>
        <taxon>Stramenopiles</taxon>
        <taxon>Oomycota</taxon>
        <taxon>Peronosporomycetes</taxon>
        <taxon>Peronosporales</taxon>
        <taxon>Peronosporaceae</taxon>
        <taxon>Phytophthora</taxon>
    </lineage>
</organism>
<dbReference type="VEuPathDB" id="FungiDB:PC110_g5332"/>
<dbReference type="Proteomes" id="UP000774804">
    <property type="component" value="Unassembled WGS sequence"/>
</dbReference>
<protein>
    <submittedName>
        <fullName evidence="2">Uncharacterized protein</fullName>
    </submittedName>
</protein>
<dbReference type="AlphaFoldDB" id="A0A8T0YSS8"/>
<reference evidence="2" key="1">
    <citation type="submission" date="2018-10" db="EMBL/GenBank/DDBJ databases">
        <title>Effector identification in a new, highly contiguous assembly of the strawberry crown rot pathogen Phytophthora cactorum.</title>
        <authorList>
            <person name="Armitage A.D."/>
            <person name="Nellist C.F."/>
            <person name="Bates H."/>
            <person name="Vickerstaff R.J."/>
            <person name="Harrison R.J."/>
        </authorList>
    </citation>
    <scope>NUCLEOTIDE SEQUENCE</scope>
    <source>
        <strain evidence="2">15-7</strain>
        <strain evidence="3">4032</strain>
        <strain evidence="4">4040</strain>
    </source>
</reference>
<evidence type="ECO:0000313" key="5">
    <source>
        <dbReference type="Proteomes" id="UP000735874"/>
    </source>
</evidence>
<proteinExistence type="predicted"/>
<name>A0A8T0YSS8_9STRA</name>
<dbReference type="PANTHER" id="PTHR40866">
    <property type="entry name" value="BED-TYPE DOMAIN-CONTAINING PROTEIN"/>
    <property type="match status" value="1"/>
</dbReference>
<dbReference type="Proteomes" id="UP000736787">
    <property type="component" value="Unassembled WGS sequence"/>
</dbReference>